<accession>A0A158APX0</accession>
<name>A0A158APX0_9BURK</name>
<dbReference type="STRING" id="1777143.AWB82_02740"/>
<sequence>MRVEIKNAISPAENENAYNRDRRAKLLILKTADANREEQRRISFALIDSTVHKWRYPAKP</sequence>
<dbReference type="EMBL" id="FCOJ02000016">
    <property type="protein sequence ID" value="SAK59852.1"/>
    <property type="molecule type" value="Genomic_DNA"/>
</dbReference>
<dbReference type="OrthoDB" id="9010323at2"/>
<protein>
    <submittedName>
        <fullName evidence="1">Uncharacterized protein</fullName>
    </submittedName>
</protein>
<gene>
    <name evidence="1" type="ORF">AWB82_02740</name>
</gene>
<organism evidence="1 2">
    <name type="scientific">Caballeronia glebae</name>
    <dbReference type="NCBI Taxonomy" id="1777143"/>
    <lineage>
        <taxon>Bacteria</taxon>
        <taxon>Pseudomonadati</taxon>
        <taxon>Pseudomonadota</taxon>
        <taxon>Betaproteobacteria</taxon>
        <taxon>Burkholderiales</taxon>
        <taxon>Burkholderiaceae</taxon>
        <taxon>Caballeronia</taxon>
    </lineage>
</organism>
<evidence type="ECO:0000313" key="2">
    <source>
        <dbReference type="Proteomes" id="UP000054596"/>
    </source>
</evidence>
<proteinExistence type="predicted"/>
<comment type="caution">
    <text evidence="1">The sequence shown here is derived from an EMBL/GenBank/DDBJ whole genome shotgun (WGS) entry which is preliminary data.</text>
</comment>
<evidence type="ECO:0000313" key="1">
    <source>
        <dbReference type="EMBL" id="SAK59852.1"/>
    </source>
</evidence>
<reference evidence="1" key="1">
    <citation type="submission" date="2016-01" db="EMBL/GenBank/DDBJ databases">
        <authorList>
            <person name="Peeters C."/>
        </authorList>
    </citation>
    <scope>NUCLEOTIDE SEQUENCE [LARGE SCALE GENOMIC DNA]</scope>
    <source>
        <strain evidence="1">LMG 29325</strain>
    </source>
</reference>
<keyword evidence="2" id="KW-1185">Reference proteome</keyword>
<dbReference type="AlphaFoldDB" id="A0A158APX0"/>
<dbReference type="Proteomes" id="UP000054596">
    <property type="component" value="Unassembled WGS sequence"/>
</dbReference>
<dbReference type="RefSeq" id="WP_143756719.1">
    <property type="nucleotide sequence ID" value="NZ_FCOJ02000016.1"/>
</dbReference>